<dbReference type="Gene3D" id="3.40.50.1240">
    <property type="entry name" value="Phosphoglycerate mutase-like"/>
    <property type="match status" value="1"/>
</dbReference>
<dbReference type="InterPro" id="IPR013078">
    <property type="entry name" value="His_Pase_superF_clade-1"/>
</dbReference>
<sequence>MIVSPGFVSLSALQTAATCTRSTSRCFTTTLHAQKQAAFNPKRHSDELRAWLKENGALDVKWPTNIRAERFVDGSPRPSEANKKIVHFQRHGQGYHNLIYTMMAEHGSPVEDIYDTDPKRNPFVRSELADSPLTSLGRDQCLEKRQLANSLNPELIVVSPLHRAVQTAQLTFADFVGDVRFVAHDLCREELGLLVCNKRRPLSETIREFPNVEFSTTSGEEDRLWQPDERESPLDKSKRIYSFLTDYIQHRPEKEIAVVGHSAYFFNMCNAVLDCVDDDEDIQKWFGTSEIRSLVLTFDNDAVDDEQQLEVK</sequence>
<dbReference type="SUPFAM" id="SSF53254">
    <property type="entry name" value="Phosphoglycerate mutase-like"/>
    <property type="match status" value="1"/>
</dbReference>
<name>A0A7S0AGC9_9STRA</name>
<dbReference type="PANTHER" id="PTHR48100">
    <property type="entry name" value="BROAD-SPECIFICITY PHOSPHATASE YOR283W-RELATED"/>
    <property type="match status" value="1"/>
</dbReference>
<dbReference type="InterPro" id="IPR050275">
    <property type="entry name" value="PGM_Phosphatase"/>
</dbReference>
<accession>A0A7S0AGC9</accession>
<evidence type="ECO:0000313" key="1">
    <source>
        <dbReference type="EMBL" id="CAD8362926.1"/>
    </source>
</evidence>
<dbReference type="CDD" id="cd07067">
    <property type="entry name" value="HP_PGM_like"/>
    <property type="match status" value="1"/>
</dbReference>
<dbReference type="Pfam" id="PF00300">
    <property type="entry name" value="His_Phos_1"/>
    <property type="match status" value="1"/>
</dbReference>
<dbReference type="PANTHER" id="PTHR48100:SF61">
    <property type="entry name" value="PHOSPHOGLYCERATE MUTASE"/>
    <property type="match status" value="1"/>
</dbReference>
<dbReference type="GO" id="GO:0005737">
    <property type="term" value="C:cytoplasm"/>
    <property type="evidence" value="ECO:0007669"/>
    <property type="project" value="TreeGrafter"/>
</dbReference>
<proteinExistence type="predicted"/>
<organism evidence="1">
    <name type="scientific">Minutocellus polymorphus</name>
    <dbReference type="NCBI Taxonomy" id="265543"/>
    <lineage>
        <taxon>Eukaryota</taxon>
        <taxon>Sar</taxon>
        <taxon>Stramenopiles</taxon>
        <taxon>Ochrophyta</taxon>
        <taxon>Bacillariophyta</taxon>
        <taxon>Mediophyceae</taxon>
        <taxon>Cymatosirophycidae</taxon>
        <taxon>Cymatosirales</taxon>
        <taxon>Cymatosiraceae</taxon>
        <taxon>Minutocellus</taxon>
    </lineage>
</organism>
<dbReference type="GO" id="GO:0016791">
    <property type="term" value="F:phosphatase activity"/>
    <property type="evidence" value="ECO:0007669"/>
    <property type="project" value="TreeGrafter"/>
</dbReference>
<reference evidence="1" key="1">
    <citation type="submission" date="2021-01" db="EMBL/GenBank/DDBJ databases">
        <authorList>
            <person name="Corre E."/>
            <person name="Pelletier E."/>
            <person name="Niang G."/>
            <person name="Scheremetjew M."/>
            <person name="Finn R."/>
            <person name="Kale V."/>
            <person name="Holt S."/>
            <person name="Cochrane G."/>
            <person name="Meng A."/>
            <person name="Brown T."/>
            <person name="Cohen L."/>
        </authorList>
    </citation>
    <scope>NUCLEOTIDE SEQUENCE</scope>
    <source>
        <strain evidence="1">CCMP3303</strain>
    </source>
</reference>
<protein>
    <submittedName>
        <fullName evidence="1">Uncharacterized protein</fullName>
    </submittedName>
</protein>
<dbReference type="EMBL" id="HBEJ01003737">
    <property type="protein sequence ID" value="CAD8362926.1"/>
    <property type="molecule type" value="Transcribed_RNA"/>
</dbReference>
<dbReference type="InterPro" id="IPR029033">
    <property type="entry name" value="His_PPase_superfam"/>
</dbReference>
<gene>
    <name evidence="1" type="ORF">MPOL1434_LOCUS2179</name>
</gene>
<dbReference type="AlphaFoldDB" id="A0A7S0AGC9"/>